<feature type="transmembrane region" description="Helical" evidence="9">
    <location>
        <begin position="201"/>
        <end position="222"/>
    </location>
</feature>
<keyword evidence="5 9" id="KW-0812">Transmembrane</keyword>
<dbReference type="RefSeq" id="WP_094077801.1">
    <property type="nucleotide sequence ID" value="NZ_NBYO01000003.1"/>
</dbReference>
<evidence type="ECO:0000256" key="5">
    <source>
        <dbReference type="ARBA" id="ARBA00022692"/>
    </source>
</evidence>
<feature type="transmembrane region" description="Helical" evidence="9">
    <location>
        <begin position="254"/>
        <end position="274"/>
    </location>
</feature>
<dbReference type="PANTHER" id="PTHR30574:SF1">
    <property type="entry name" value="SULPHUR TRANSPORT DOMAIN-CONTAINING PROTEIN"/>
    <property type="match status" value="1"/>
</dbReference>
<feature type="transmembrane region" description="Helical" evidence="9">
    <location>
        <begin position="83"/>
        <end position="109"/>
    </location>
</feature>
<proteinExistence type="inferred from homology"/>
<reference evidence="11" key="1">
    <citation type="journal article" date="2017" name="Int. J. Syst. Evol. Microbiol.">
        <title>Notoacmeibacter marinus gen. nov., sp. nov., isolated from the gut of a limpet and proposal of Notoacmeibacteraceae fam. nov. in the order Rhizobiales of the class Alphaproteobacteria.</title>
        <authorList>
            <person name="Huang Z."/>
            <person name="Guo F."/>
            <person name="Lai Q."/>
        </authorList>
    </citation>
    <scope>NUCLEOTIDE SEQUENCE [LARGE SCALE GENOMIC DNA]</scope>
    <source>
        <strain evidence="11">XMTR2A4</strain>
    </source>
</reference>
<evidence type="ECO:0000256" key="7">
    <source>
        <dbReference type="ARBA" id="ARBA00023136"/>
    </source>
</evidence>
<keyword evidence="7 9" id="KW-0472">Membrane</keyword>
<dbReference type="InterPro" id="IPR007272">
    <property type="entry name" value="Sulf_transp_TsuA/YedE"/>
</dbReference>
<keyword evidence="3" id="KW-1003">Cell membrane</keyword>
<feature type="transmembrane region" description="Helical" evidence="9">
    <location>
        <begin position="6"/>
        <end position="26"/>
    </location>
</feature>
<evidence type="ECO:0000313" key="10">
    <source>
        <dbReference type="EMBL" id="OXS99009.1"/>
    </source>
</evidence>
<evidence type="ECO:0000256" key="3">
    <source>
        <dbReference type="ARBA" id="ARBA00022475"/>
    </source>
</evidence>
<name>A0A231USW8_9HYPH</name>
<feature type="transmembrane region" description="Helical" evidence="9">
    <location>
        <begin position="116"/>
        <end position="136"/>
    </location>
</feature>
<evidence type="ECO:0000256" key="9">
    <source>
        <dbReference type="SAM" id="Phobius"/>
    </source>
</evidence>
<sequence>MIATAWLLPLSGIGIGIVMGFVARRYHFCTLGALERYWYAGDSTRLRSWVLVALVAAALTQTSELFGLVDGSRTFYATTPLNLLGVALGGLMFGLGMALVGTCGFGALIRLGGGSLRAAVALTGIALSALAAQRGLTAQTRVAMTEPFDMTVSAAHGATLAGLLDRIGLYGLLIPLTICALVAIGYWVFRDPAFRANRERVGVGLVLGLCVALGWLITSYFASVAFFPVQIEAANFVGPVGDALFQIIVTTGEVPHYAVGLVCGVVLGAAVAAWRADDIRWEACDDARELSRHVFGSFLMGTGGIMALGCTIGQVVSAASVFALSAPLAFAAMALGARIGLSLLLEGGPLAFLRSPHAAR</sequence>
<feature type="transmembrane region" description="Helical" evidence="9">
    <location>
        <begin position="294"/>
        <end position="316"/>
    </location>
</feature>
<keyword evidence="11" id="KW-1185">Reference proteome</keyword>
<feature type="transmembrane region" description="Helical" evidence="9">
    <location>
        <begin position="46"/>
        <end position="63"/>
    </location>
</feature>
<evidence type="ECO:0000256" key="8">
    <source>
        <dbReference type="ARBA" id="ARBA00035655"/>
    </source>
</evidence>
<dbReference type="EMBL" id="NBYO01000003">
    <property type="protein sequence ID" value="OXS99009.1"/>
    <property type="molecule type" value="Genomic_DNA"/>
</dbReference>
<evidence type="ECO:0000256" key="6">
    <source>
        <dbReference type="ARBA" id="ARBA00022989"/>
    </source>
</evidence>
<feature type="transmembrane region" description="Helical" evidence="9">
    <location>
        <begin position="322"/>
        <end position="345"/>
    </location>
</feature>
<dbReference type="AlphaFoldDB" id="A0A231USW8"/>
<evidence type="ECO:0000256" key="4">
    <source>
        <dbReference type="ARBA" id="ARBA00022519"/>
    </source>
</evidence>
<feature type="transmembrane region" description="Helical" evidence="9">
    <location>
        <begin position="167"/>
        <end position="189"/>
    </location>
</feature>
<comment type="similarity">
    <text evidence="8">Belongs to the TsuA/YedE (TC 9.B.102) family.</text>
</comment>
<evidence type="ECO:0000256" key="1">
    <source>
        <dbReference type="ARBA" id="ARBA00004429"/>
    </source>
</evidence>
<evidence type="ECO:0000256" key="2">
    <source>
        <dbReference type="ARBA" id="ARBA00022448"/>
    </source>
</evidence>
<dbReference type="Pfam" id="PF04143">
    <property type="entry name" value="Sulf_transp"/>
    <property type="match status" value="1"/>
</dbReference>
<organism evidence="10 11">
    <name type="scientific">Notoacmeibacter marinus</name>
    <dbReference type="NCBI Taxonomy" id="1876515"/>
    <lineage>
        <taxon>Bacteria</taxon>
        <taxon>Pseudomonadati</taxon>
        <taxon>Pseudomonadota</taxon>
        <taxon>Alphaproteobacteria</taxon>
        <taxon>Hyphomicrobiales</taxon>
        <taxon>Notoacmeibacteraceae</taxon>
        <taxon>Notoacmeibacter</taxon>
    </lineage>
</organism>
<dbReference type="PANTHER" id="PTHR30574">
    <property type="entry name" value="INNER MEMBRANE PROTEIN YEDE"/>
    <property type="match status" value="1"/>
</dbReference>
<accession>A0A231USW8</accession>
<comment type="caution">
    <text evidence="10">The sequence shown here is derived from an EMBL/GenBank/DDBJ whole genome shotgun (WGS) entry which is preliminary data.</text>
</comment>
<keyword evidence="6 9" id="KW-1133">Transmembrane helix</keyword>
<keyword evidence="4" id="KW-0997">Cell inner membrane</keyword>
<dbReference type="GO" id="GO:0005886">
    <property type="term" value="C:plasma membrane"/>
    <property type="evidence" value="ECO:0007669"/>
    <property type="project" value="UniProtKB-SubCell"/>
</dbReference>
<gene>
    <name evidence="10" type="ORF">B7H23_12400</name>
</gene>
<keyword evidence="2" id="KW-0813">Transport</keyword>
<dbReference type="Proteomes" id="UP000215405">
    <property type="component" value="Unassembled WGS sequence"/>
</dbReference>
<comment type="subcellular location">
    <subcellularLocation>
        <location evidence="1">Cell inner membrane</location>
        <topology evidence="1">Multi-pass membrane protein</topology>
    </subcellularLocation>
</comment>
<evidence type="ECO:0000313" key="11">
    <source>
        <dbReference type="Proteomes" id="UP000215405"/>
    </source>
</evidence>
<protein>
    <submittedName>
        <fullName evidence="10">Mmebrane protein</fullName>
    </submittedName>
</protein>